<feature type="transmembrane region" description="Helical" evidence="1">
    <location>
        <begin position="28"/>
        <end position="54"/>
    </location>
</feature>
<feature type="transmembrane region" description="Helical" evidence="1">
    <location>
        <begin position="152"/>
        <end position="177"/>
    </location>
</feature>
<comment type="caution">
    <text evidence="2">The sequence shown here is derived from an EMBL/GenBank/DDBJ whole genome shotgun (WGS) entry which is preliminary data.</text>
</comment>
<accession>A0AAD4MVK9</accession>
<name>A0AAD4MVK9_9BILA</name>
<keyword evidence="1" id="KW-0472">Membrane</keyword>
<keyword evidence="1" id="KW-1133">Transmembrane helix</keyword>
<dbReference type="EMBL" id="JAKKPZ010000041">
    <property type="protein sequence ID" value="KAI1707402.1"/>
    <property type="molecule type" value="Genomic_DNA"/>
</dbReference>
<evidence type="ECO:0000313" key="3">
    <source>
        <dbReference type="Proteomes" id="UP001201812"/>
    </source>
</evidence>
<dbReference type="Proteomes" id="UP001201812">
    <property type="component" value="Unassembled WGS sequence"/>
</dbReference>
<keyword evidence="1" id="KW-0812">Transmembrane</keyword>
<evidence type="ECO:0000313" key="2">
    <source>
        <dbReference type="EMBL" id="KAI1707402.1"/>
    </source>
</evidence>
<protein>
    <submittedName>
        <fullName evidence="2">Uncharacterized protein</fullName>
    </submittedName>
</protein>
<feature type="transmembrane region" description="Helical" evidence="1">
    <location>
        <begin position="87"/>
        <end position="108"/>
    </location>
</feature>
<dbReference type="AlphaFoldDB" id="A0AAD4MVK9"/>
<organism evidence="2 3">
    <name type="scientific">Ditylenchus destructor</name>
    <dbReference type="NCBI Taxonomy" id="166010"/>
    <lineage>
        <taxon>Eukaryota</taxon>
        <taxon>Metazoa</taxon>
        <taxon>Ecdysozoa</taxon>
        <taxon>Nematoda</taxon>
        <taxon>Chromadorea</taxon>
        <taxon>Rhabditida</taxon>
        <taxon>Tylenchina</taxon>
        <taxon>Tylenchomorpha</taxon>
        <taxon>Sphaerularioidea</taxon>
        <taxon>Anguinidae</taxon>
        <taxon>Anguininae</taxon>
        <taxon>Ditylenchus</taxon>
    </lineage>
</organism>
<gene>
    <name evidence="2" type="ORF">DdX_12499</name>
</gene>
<keyword evidence="3" id="KW-1185">Reference proteome</keyword>
<proteinExistence type="predicted"/>
<evidence type="ECO:0000256" key="1">
    <source>
        <dbReference type="SAM" id="Phobius"/>
    </source>
</evidence>
<sequence>MAKGVPLEPEMFVEDPRLHTKCGYHVQIIYYAHCVVTVAVDFLGVVVGILVFLYPQKLRETSIYRQLFQHYDRTQAYHYQLFYNLSAFGWIFLFFFHILSIGLSILGVQKHKPWLILPQLILLLIRIGLLLALFAALVTINITGEELMLKSVFLVFFFLIFAVSFLVATVFCFRYVLERYMIMRRILASTKSVHFKERRKRKK</sequence>
<reference evidence="2" key="1">
    <citation type="submission" date="2022-01" db="EMBL/GenBank/DDBJ databases">
        <title>Genome Sequence Resource for Two Populations of Ditylenchus destructor, the Migratory Endoparasitic Phytonematode.</title>
        <authorList>
            <person name="Zhang H."/>
            <person name="Lin R."/>
            <person name="Xie B."/>
        </authorList>
    </citation>
    <scope>NUCLEOTIDE SEQUENCE</scope>
    <source>
        <strain evidence="2">BazhouSP</strain>
    </source>
</reference>
<feature type="transmembrane region" description="Helical" evidence="1">
    <location>
        <begin position="120"/>
        <end position="140"/>
    </location>
</feature>